<dbReference type="EMBL" id="BDQG01000001">
    <property type="protein sequence ID" value="GAW66469.1"/>
    <property type="molecule type" value="Genomic_DNA"/>
</dbReference>
<dbReference type="Proteomes" id="UP000194153">
    <property type="component" value="Unassembled WGS sequence"/>
</dbReference>
<dbReference type="SUPFAM" id="SSF53335">
    <property type="entry name" value="S-adenosyl-L-methionine-dependent methyltransferases"/>
    <property type="match status" value="1"/>
</dbReference>
<accession>A0ABQ0MHA3</accession>
<gene>
    <name evidence="2" type="ORF">GPEL0_01r1850</name>
</gene>
<dbReference type="GO" id="GO:0032259">
    <property type="term" value="P:methylation"/>
    <property type="evidence" value="ECO:0007669"/>
    <property type="project" value="UniProtKB-KW"/>
</dbReference>
<dbReference type="PANTHER" id="PTHR43861:SF1">
    <property type="entry name" value="TRANS-ACONITATE 2-METHYLTRANSFERASE"/>
    <property type="match status" value="1"/>
</dbReference>
<keyword evidence="2" id="KW-0808">Transferase</keyword>
<evidence type="ECO:0000259" key="1">
    <source>
        <dbReference type="Pfam" id="PF08241"/>
    </source>
</evidence>
<keyword evidence="2" id="KW-0489">Methyltransferase</keyword>
<reference evidence="2 3" key="1">
    <citation type="submission" date="2017-04" db="EMBL/GenBank/DDBJ databases">
        <authorList>
            <consortium name="Geobacter pelophilus Genome Sequencing"/>
            <person name="Aoyagi T."/>
            <person name="Koike H."/>
            <person name="Hori T."/>
        </authorList>
    </citation>
    <scope>NUCLEOTIDE SEQUENCE [LARGE SCALE GENOMIC DNA]</scope>
    <source>
        <strain evidence="2 3">Drf2</strain>
    </source>
</reference>
<dbReference type="GO" id="GO:0008168">
    <property type="term" value="F:methyltransferase activity"/>
    <property type="evidence" value="ECO:0007669"/>
    <property type="project" value="UniProtKB-KW"/>
</dbReference>
<dbReference type="Gene3D" id="3.40.50.150">
    <property type="entry name" value="Vaccinia Virus protein VP39"/>
    <property type="match status" value="1"/>
</dbReference>
<dbReference type="InterPro" id="IPR013216">
    <property type="entry name" value="Methyltransf_11"/>
</dbReference>
<name>A0ABQ0MHA3_9BACT</name>
<dbReference type="InterPro" id="IPR029063">
    <property type="entry name" value="SAM-dependent_MTases_sf"/>
</dbReference>
<dbReference type="CDD" id="cd02440">
    <property type="entry name" value="AdoMet_MTases"/>
    <property type="match status" value="1"/>
</dbReference>
<feature type="domain" description="Methyltransferase type 11" evidence="1">
    <location>
        <begin position="43"/>
        <end position="139"/>
    </location>
</feature>
<organism evidence="2 3">
    <name type="scientific">Geoanaerobacter pelophilus</name>
    <dbReference type="NCBI Taxonomy" id="60036"/>
    <lineage>
        <taxon>Bacteria</taxon>
        <taxon>Pseudomonadati</taxon>
        <taxon>Thermodesulfobacteriota</taxon>
        <taxon>Desulfuromonadia</taxon>
        <taxon>Geobacterales</taxon>
        <taxon>Geobacteraceae</taxon>
        <taxon>Geoanaerobacter</taxon>
    </lineage>
</organism>
<keyword evidence="3" id="KW-1185">Reference proteome</keyword>
<dbReference type="RefSeq" id="WP_085812820.1">
    <property type="nucleotide sequence ID" value="NZ_BDQG01000001.1"/>
</dbReference>
<reference evidence="3" key="2">
    <citation type="submission" date="2017-05" db="EMBL/GenBank/DDBJ databases">
        <title>Draft genome sequence of Geobacter pelophilus, a iron(III)-reducing bacteria.</title>
        <authorList>
            <person name="Aoyagi T."/>
            <person name="Koike H."/>
            <person name="Morita T."/>
            <person name="Sato Y."/>
            <person name="Habe H."/>
            <person name="Hori T."/>
        </authorList>
    </citation>
    <scope>NUCLEOTIDE SEQUENCE [LARGE SCALE GENOMIC DNA]</scope>
    <source>
        <strain evidence="3">Drf2</strain>
    </source>
</reference>
<protein>
    <submittedName>
        <fullName evidence="2">Type 11 methyltransferase</fullName>
    </submittedName>
</protein>
<comment type="caution">
    <text evidence="2">The sequence shown here is derived from an EMBL/GenBank/DDBJ whole genome shotgun (WGS) entry which is preliminary data.</text>
</comment>
<sequence length="273" mass="31116">MQAQRYLMEHGDESLRLDIKTDNEVTARQATWAGIAPGMRVADIGCGSGKTTSKLGELVQPGGTALGIDIAEQRVAFGREHYQNEYVNFLHRDARPPMTDLGSFDFVWVRFLLEYHRANSYDLVQNISDIVEPGGTLVLIDLDYNCLTHFGHSDRMDRALAAIMKSLEGRANFDPYVGRKLYSYLYDMGYQDISVEVGAHHQIFGALKHADDFNWTKKVEVGARFSGYDFAEFENGFEEFLDEFRTFFAHPRRFTYTPIIAVRGRKPQAEKPH</sequence>
<evidence type="ECO:0000313" key="2">
    <source>
        <dbReference type="EMBL" id="GAW66469.1"/>
    </source>
</evidence>
<dbReference type="Pfam" id="PF08241">
    <property type="entry name" value="Methyltransf_11"/>
    <property type="match status" value="1"/>
</dbReference>
<evidence type="ECO:0000313" key="3">
    <source>
        <dbReference type="Proteomes" id="UP000194153"/>
    </source>
</evidence>
<proteinExistence type="predicted"/>
<dbReference type="PANTHER" id="PTHR43861">
    <property type="entry name" value="TRANS-ACONITATE 2-METHYLTRANSFERASE-RELATED"/>
    <property type="match status" value="1"/>
</dbReference>